<accession>A0A8S1Q7U6</accession>
<evidence type="ECO:0000313" key="2">
    <source>
        <dbReference type="Proteomes" id="UP000688137"/>
    </source>
</evidence>
<protein>
    <submittedName>
        <fullName evidence="1">Uncharacterized protein</fullName>
    </submittedName>
</protein>
<gene>
    <name evidence="1" type="ORF">PPRIM_AZ9-3.1.T1460130</name>
</gene>
<keyword evidence="2" id="KW-1185">Reference proteome</keyword>
<organism evidence="1 2">
    <name type="scientific">Paramecium primaurelia</name>
    <dbReference type="NCBI Taxonomy" id="5886"/>
    <lineage>
        <taxon>Eukaryota</taxon>
        <taxon>Sar</taxon>
        <taxon>Alveolata</taxon>
        <taxon>Ciliophora</taxon>
        <taxon>Intramacronucleata</taxon>
        <taxon>Oligohymenophorea</taxon>
        <taxon>Peniculida</taxon>
        <taxon>Parameciidae</taxon>
        <taxon>Paramecium</taxon>
    </lineage>
</organism>
<name>A0A8S1Q7U6_PARPR</name>
<evidence type="ECO:0000313" key="1">
    <source>
        <dbReference type="EMBL" id="CAD8111164.1"/>
    </source>
</evidence>
<dbReference type="Proteomes" id="UP000688137">
    <property type="component" value="Unassembled WGS sequence"/>
</dbReference>
<proteinExistence type="predicted"/>
<reference evidence="1" key="1">
    <citation type="submission" date="2021-01" db="EMBL/GenBank/DDBJ databases">
        <authorList>
            <consortium name="Genoscope - CEA"/>
            <person name="William W."/>
        </authorList>
    </citation>
    <scope>NUCLEOTIDE SEQUENCE</scope>
</reference>
<dbReference type="EMBL" id="CAJJDM010000150">
    <property type="protein sequence ID" value="CAD8111164.1"/>
    <property type="molecule type" value="Genomic_DNA"/>
</dbReference>
<dbReference type="AlphaFoldDB" id="A0A8S1Q7U6"/>
<comment type="caution">
    <text evidence="1">The sequence shown here is derived from an EMBL/GenBank/DDBJ whole genome shotgun (WGS) entry which is preliminary data.</text>
</comment>
<sequence>MRNLQKKMETLDIRIANNNFHLLLETKISWQSYKSIEVN</sequence>